<gene>
    <name evidence="1" type="ORF">DCG58_06800</name>
</gene>
<comment type="caution">
    <text evidence="1">The sequence shown here is derived from an EMBL/GenBank/DDBJ whole genome shotgun (WGS) entry which is preliminary data.</text>
</comment>
<dbReference type="Proteomes" id="UP000259610">
    <property type="component" value="Unassembled WGS sequence"/>
</dbReference>
<feature type="non-terminal residue" evidence="1">
    <location>
        <position position="1"/>
    </location>
</feature>
<protein>
    <submittedName>
        <fullName evidence="1">Efflux RND transporter periplasmic adaptor subunit</fullName>
    </submittedName>
</protein>
<reference evidence="1 2" key="1">
    <citation type="journal article" date="2018" name="Nat. Biotechnol.">
        <title>A standardized bacterial taxonomy based on genome phylogeny substantially revises the tree of life.</title>
        <authorList>
            <person name="Parks D.H."/>
            <person name="Chuvochina M."/>
            <person name="Waite D.W."/>
            <person name="Rinke C."/>
            <person name="Skarshewski A."/>
            <person name="Chaumeil P.A."/>
            <person name="Hugenholtz P."/>
        </authorList>
    </citation>
    <scope>NUCLEOTIDE SEQUENCE [LARGE SCALE GENOMIC DNA]</scope>
    <source>
        <strain evidence="1">UBA8733</strain>
    </source>
</reference>
<sequence length="129" mass="13967">ERHAAQISEGETFALRLPTRGDDVRTATIVKVYPELRNGELIADATVPGGLDALVGERVDVLAPVGERRAILVPKDYVSTRYGVDFVRVQVGERFVDAPIALAAPLADTEGKYEVLTGLKPGDKIEKPE</sequence>
<proteinExistence type="predicted"/>
<accession>A0A3B9GWK7</accession>
<dbReference type="AlphaFoldDB" id="A0A3B9GWK7"/>
<evidence type="ECO:0000313" key="2">
    <source>
        <dbReference type="Proteomes" id="UP000259610"/>
    </source>
</evidence>
<name>A0A3B9GWK7_9PROT</name>
<dbReference type="EMBL" id="DMAN01000147">
    <property type="protein sequence ID" value="HAE26847.1"/>
    <property type="molecule type" value="Genomic_DNA"/>
</dbReference>
<organism evidence="1 2">
    <name type="scientific">Hyphomonas adhaerens</name>
    <dbReference type="NCBI Taxonomy" id="81029"/>
    <lineage>
        <taxon>Bacteria</taxon>
        <taxon>Pseudomonadati</taxon>
        <taxon>Pseudomonadota</taxon>
        <taxon>Alphaproteobacteria</taxon>
        <taxon>Hyphomonadales</taxon>
        <taxon>Hyphomonadaceae</taxon>
        <taxon>Hyphomonas</taxon>
    </lineage>
</organism>
<evidence type="ECO:0000313" key="1">
    <source>
        <dbReference type="EMBL" id="HAE26847.1"/>
    </source>
</evidence>
<dbReference type="Gene3D" id="2.40.420.20">
    <property type="match status" value="1"/>
</dbReference>